<protein>
    <submittedName>
        <fullName evidence="1">Uncharacterized protein</fullName>
    </submittedName>
</protein>
<comment type="caution">
    <text evidence="1">The sequence shown here is derived from an EMBL/GenBank/DDBJ whole genome shotgun (WGS) entry which is preliminary data.</text>
</comment>
<proteinExistence type="predicted"/>
<accession>A0ACC3MUN9</accession>
<sequence length="125" mass="12424">MSVGPNGPPVITCGLNGGEDCEASSVLGCDESTIVVTEAESVVCNEYMAANYPFPGQQGTFSTTRTVGTTWSVGGFVGLNIGSLAGPLAFAGFSASYSETVTTGNTVGVTDTCGAANDPSGAPNK</sequence>
<evidence type="ECO:0000313" key="2">
    <source>
        <dbReference type="Proteomes" id="UP001281147"/>
    </source>
</evidence>
<name>A0ACC3MUN9_9PEZI</name>
<dbReference type="EMBL" id="JAUTXU010000144">
    <property type="protein sequence ID" value="KAK3704011.1"/>
    <property type="molecule type" value="Genomic_DNA"/>
</dbReference>
<evidence type="ECO:0000313" key="1">
    <source>
        <dbReference type="EMBL" id="KAK3704011.1"/>
    </source>
</evidence>
<reference evidence="1" key="1">
    <citation type="submission" date="2023-07" db="EMBL/GenBank/DDBJ databases">
        <title>Black Yeasts Isolated from many extreme environments.</title>
        <authorList>
            <person name="Coleine C."/>
            <person name="Stajich J.E."/>
            <person name="Selbmann L."/>
        </authorList>
    </citation>
    <scope>NUCLEOTIDE SEQUENCE</scope>
    <source>
        <strain evidence="1">CCFEE 5714</strain>
    </source>
</reference>
<organism evidence="1 2">
    <name type="scientific">Vermiconidia calcicola</name>
    <dbReference type="NCBI Taxonomy" id="1690605"/>
    <lineage>
        <taxon>Eukaryota</taxon>
        <taxon>Fungi</taxon>
        <taxon>Dikarya</taxon>
        <taxon>Ascomycota</taxon>
        <taxon>Pezizomycotina</taxon>
        <taxon>Dothideomycetes</taxon>
        <taxon>Dothideomycetidae</taxon>
        <taxon>Mycosphaerellales</taxon>
        <taxon>Extremaceae</taxon>
        <taxon>Vermiconidia</taxon>
    </lineage>
</organism>
<keyword evidence="2" id="KW-1185">Reference proteome</keyword>
<dbReference type="Proteomes" id="UP001281147">
    <property type="component" value="Unassembled WGS sequence"/>
</dbReference>
<gene>
    <name evidence="1" type="ORF">LTR37_014114</name>
</gene>